<name>A0A1S3TBH3_VIGRR</name>
<dbReference type="KEGG" id="vra:106753777"/>
<sequence>MENTVHIKVYGDGSTSEGDFSWDTITLTSSTENVPVAFPHSVIGCGHTNYGLFDKESSGIVGLGIGPFSLAGQLKPKTGGTFSYCLTPMYEGNPKPSYLYFGDRGEVTEKGVVSTPLIINKARPSMCFVVMEAISVGSNKRIEFPRYGQDGNIFIDSGATISYLPYKVYSSLEREMINAVKLRRTKSPIELESPFSSNLILD</sequence>
<evidence type="ECO:0000256" key="3">
    <source>
        <dbReference type="ARBA" id="ARBA00022801"/>
    </source>
</evidence>
<dbReference type="InterPro" id="IPR021109">
    <property type="entry name" value="Peptidase_aspartic_dom_sf"/>
</dbReference>
<dbReference type="InterPro" id="IPR051708">
    <property type="entry name" value="Plant_Aspart_Prot_A1"/>
</dbReference>
<dbReference type="GO" id="GO:0006508">
    <property type="term" value="P:proteolysis"/>
    <property type="evidence" value="ECO:0007669"/>
    <property type="project" value="UniProtKB-KW"/>
</dbReference>
<keyword evidence="5" id="KW-1185">Reference proteome</keyword>
<accession>A0A1S3TBH3</accession>
<dbReference type="RefSeq" id="XP_014491116.1">
    <property type="nucleotide sequence ID" value="XM_014635630.1"/>
</dbReference>
<dbReference type="PANTHER" id="PTHR47967:SF66">
    <property type="entry name" value="ASPARTIC PROTEINASE CDR1-RELATED"/>
    <property type="match status" value="1"/>
</dbReference>
<dbReference type="GeneID" id="106753777"/>
<protein>
    <submittedName>
        <fullName evidence="6">Aspartic proteinase CDR1-like</fullName>
    </submittedName>
</protein>
<dbReference type="STRING" id="3916.A0A1S3TBH3"/>
<organism evidence="5 6">
    <name type="scientific">Vigna radiata var. radiata</name>
    <name type="common">Mung bean</name>
    <name type="synonym">Phaseolus aureus</name>
    <dbReference type="NCBI Taxonomy" id="3916"/>
    <lineage>
        <taxon>Eukaryota</taxon>
        <taxon>Viridiplantae</taxon>
        <taxon>Streptophyta</taxon>
        <taxon>Embryophyta</taxon>
        <taxon>Tracheophyta</taxon>
        <taxon>Spermatophyta</taxon>
        <taxon>Magnoliopsida</taxon>
        <taxon>eudicotyledons</taxon>
        <taxon>Gunneridae</taxon>
        <taxon>Pentapetalae</taxon>
        <taxon>rosids</taxon>
        <taxon>fabids</taxon>
        <taxon>Fabales</taxon>
        <taxon>Fabaceae</taxon>
        <taxon>Papilionoideae</taxon>
        <taxon>50 kb inversion clade</taxon>
        <taxon>NPAAA clade</taxon>
        <taxon>indigoferoid/millettioid clade</taxon>
        <taxon>Phaseoleae</taxon>
        <taxon>Vigna</taxon>
    </lineage>
</organism>
<dbReference type="PROSITE" id="PS51767">
    <property type="entry name" value="PEPTIDASE_A1"/>
    <property type="match status" value="1"/>
</dbReference>
<evidence type="ECO:0000259" key="4">
    <source>
        <dbReference type="PROSITE" id="PS51767"/>
    </source>
</evidence>
<dbReference type="SUPFAM" id="SSF50630">
    <property type="entry name" value="Acid proteases"/>
    <property type="match status" value="1"/>
</dbReference>
<reference evidence="5" key="1">
    <citation type="journal article" date="2014" name="Nat. Commun.">
        <title>Genome sequence of mungbean and insights into evolution within Vigna species.</title>
        <authorList>
            <person name="Kang Y.J."/>
            <person name="Kim S.K."/>
            <person name="Kim M.Y."/>
            <person name="Lestari P."/>
            <person name="Kim K.H."/>
            <person name="Ha B.K."/>
            <person name="Jun T.H."/>
            <person name="Hwang W.J."/>
            <person name="Lee T."/>
            <person name="Lee J."/>
            <person name="Shim S."/>
            <person name="Yoon M.Y."/>
            <person name="Jang Y.E."/>
            <person name="Han K.S."/>
            <person name="Taeprayoon P."/>
            <person name="Yoon N."/>
            <person name="Somta P."/>
            <person name="Tanya P."/>
            <person name="Kim K.S."/>
            <person name="Gwag J.G."/>
            <person name="Moon J.K."/>
            <person name="Lee Y.H."/>
            <person name="Park B.S."/>
            <person name="Bombarely A."/>
            <person name="Doyle J.J."/>
            <person name="Jackson S.A."/>
            <person name="Schafleitner R."/>
            <person name="Srinives P."/>
            <person name="Varshney R.K."/>
            <person name="Lee S.H."/>
        </authorList>
    </citation>
    <scope>NUCLEOTIDE SEQUENCE [LARGE SCALE GENOMIC DNA]</scope>
    <source>
        <strain evidence="5">cv. VC1973A</strain>
    </source>
</reference>
<keyword evidence="3" id="KW-0378">Hydrolase</keyword>
<evidence type="ECO:0000313" key="5">
    <source>
        <dbReference type="Proteomes" id="UP000087766"/>
    </source>
</evidence>
<evidence type="ECO:0000313" key="6">
    <source>
        <dbReference type="RefSeq" id="XP_014491116.1"/>
    </source>
</evidence>
<dbReference type="GO" id="GO:0005576">
    <property type="term" value="C:extracellular region"/>
    <property type="evidence" value="ECO:0007669"/>
    <property type="project" value="TreeGrafter"/>
</dbReference>
<feature type="domain" description="Peptidase A1" evidence="4">
    <location>
        <begin position="1"/>
        <end position="202"/>
    </location>
</feature>
<dbReference type="InterPro" id="IPR032861">
    <property type="entry name" value="TAXi_N"/>
</dbReference>
<keyword evidence="2" id="KW-0645">Protease</keyword>
<evidence type="ECO:0000256" key="1">
    <source>
        <dbReference type="ARBA" id="ARBA00007447"/>
    </source>
</evidence>
<dbReference type="OrthoDB" id="2747330at2759"/>
<dbReference type="InterPro" id="IPR033121">
    <property type="entry name" value="PEPTIDASE_A1"/>
</dbReference>
<evidence type="ECO:0000256" key="2">
    <source>
        <dbReference type="ARBA" id="ARBA00022670"/>
    </source>
</evidence>
<reference evidence="6" key="2">
    <citation type="submission" date="2025-08" db="UniProtKB">
        <authorList>
            <consortium name="RefSeq"/>
        </authorList>
    </citation>
    <scope>IDENTIFICATION</scope>
    <source>
        <tissue evidence="6">Leaf</tissue>
    </source>
</reference>
<dbReference type="PANTHER" id="PTHR47967">
    <property type="entry name" value="OS07G0603500 PROTEIN-RELATED"/>
    <property type="match status" value="1"/>
</dbReference>
<dbReference type="Proteomes" id="UP000087766">
    <property type="component" value="Chromosome 2"/>
</dbReference>
<dbReference type="Pfam" id="PF14543">
    <property type="entry name" value="TAXi_N"/>
    <property type="match status" value="1"/>
</dbReference>
<dbReference type="AlphaFoldDB" id="A0A1S3TBH3"/>
<dbReference type="Gene3D" id="2.40.70.10">
    <property type="entry name" value="Acid Proteases"/>
    <property type="match status" value="2"/>
</dbReference>
<gene>
    <name evidence="6" type="primary">LOC106753777</name>
</gene>
<proteinExistence type="inferred from homology"/>
<dbReference type="GO" id="GO:0008233">
    <property type="term" value="F:peptidase activity"/>
    <property type="evidence" value="ECO:0007669"/>
    <property type="project" value="UniProtKB-KW"/>
</dbReference>
<comment type="similarity">
    <text evidence="1">Belongs to the peptidase A1 family.</text>
</comment>